<evidence type="ECO:0000313" key="15">
    <source>
        <dbReference type="Proteomes" id="UP000295064"/>
    </source>
</evidence>
<comment type="subcellular location">
    <subcellularLocation>
        <location evidence="2">Membrane</location>
    </subcellularLocation>
</comment>
<dbReference type="Gene3D" id="6.10.340.10">
    <property type="match status" value="1"/>
</dbReference>
<proteinExistence type="predicted"/>
<gene>
    <name evidence="14" type="ORF">DFR79_1244</name>
</gene>
<keyword evidence="9" id="KW-0902">Two-component regulatory system</keyword>
<evidence type="ECO:0000259" key="12">
    <source>
        <dbReference type="PROSITE" id="PS50109"/>
    </source>
</evidence>
<keyword evidence="7 14" id="KW-0418">Kinase</keyword>
<dbReference type="SUPFAM" id="SSF47384">
    <property type="entry name" value="Homodimeric domain of signal transducing histidine kinase"/>
    <property type="match status" value="1"/>
</dbReference>
<reference evidence="14 15" key="1">
    <citation type="submission" date="2019-03" db="EMBL/GenBank/DDBJ databases">
        <title>Subsurface microbial communities from deep shales in Ohio and West Virginia, USA.</title>
        <authorList>
            <person name="Wrighton K."/>
        </authorList>
    </citation>
    <scope>NUCLEOTIDE SEQUENCE [LARGE SCALE GENOMIC DNA]</scope>
    <source>
        <strain evidence="14 15">MA284_T2</strain>
    </source>
</reference>
<dbReference type="Gene3D" id="1.10.287.130">
    <property type="match status" value="1"/>
</dbReference>
<dbReference type="SUPFAM" id="SSF158472">
    <property type="entry name" value="HAMP domain-like"/>
    <property type="match status" value="1"/>
</dbReference>
<dbReference type="Pfam" id="PF02518">
    <property type="entry name" value="HATPase_c"/>
    <property type="match status" value="1"/>
</dbReference>
<dbReference type="InterPro" id="IPR050428">
    <property type="entry name" value="TCS_sensor_his_kinase"/>
</dbReference>
<dbReference type="OrthoDB" id="9796330at2"/>
<dbReference type="EC" id="2.7.13.3" evidence="3"/>
<dbReference type="Proteomes" id="UP000295064">
    <property type="component" value="Unassembled WGS sequence"/>
</dbReference>
<comment type="caution">
    <text evidence="14">The sequence shown here is derived from an EMBL/GenBank/DDBJ whole genome shotgun (WGS) entry which is preliminary data.</text>
</comment>
<dbReference type="CDD" id="cd00082">
    <property type="entry name" value="HisKA"/>
    <property type="match status" value="1"/>
</dbReference>
<evidence type="ECO:0000256" key="10">
    <source>
        <dbReference type="ARBA" id="ARBA00023136"/>
    </source>
</evidence>
<dbReference type="PROSITE" id="PS50885">
    <property type="entry name" value="HAMP"/>
    <property type="match status" value="1"/>
</dbReference>
<dbReference type="InterPro" id="IPR005467">
    <property type="entry name" value="His_kinase_dom"/>
</dbReference>
<feature type="domain" description="Histidine kinase" evidence="12">
    <location>
        <begin position="246"/>
        <end position="464"/>
    </location>
</feature>
<dbReference type="GO" id="GO:0000155">
    <property type="term" value="F:phosphorelay sensor kinase activity"/>
    <property type="evidence" value="ECO:0007669"/>
    <property type="project" value="InterPro"/>
</dbReference>
<dbReference type="Pfam" id="PF00512">
    <property type="entry name" value="HisKA"/>
    <property type="match status" value="1"/>
</dbReference>
<keyword evidence="10 11" id="KW-0472">Membrane</keyword>
<protein>
    <recommendedName>
        <fullName evidence="3">histidine kinase</fullName>
        <ecNumber evidence="3">2.7.13.3</ecNumber>
    </recommendedName>
</protein>
<dbReference type="InterPro" id="IPR036097">
    <property type="entry name" value="HisK_dim/P_sf"/>
</dbReference>
<dbReference type="PRINTS" id="PR00344">
    <property type="entry name" value="BCTRLSENSOR"/>
</dbReference>
<evidence type="ECO:0000313" key="14">
    <source>
        <dbReference type="EMBL" id="TDO83422.1"/>
    </source>
</evidence>
<dbReference type="InterPro" id="IPR036890">
    <property type="entry name" value="HATPase_C_sf"/>
</dbReference>
<evidence type="ECO:0000256" key="9">
    <source>
        <dbReference type="ARBA" id="ARBA00023012"/>
    </source>
</evidence>
<dbReference type="InterPro" id="IPR003594">
    <property type="entry name" value="HATPase_dom"/>
</dbReference>
<evidence type="ECO:0000256" key="2">
    <source>
        <dbReference type="ARBA" id="ARBA00004370"/>
    </source>
</evidence>
<keyword evidence="6 11" id="KW-0812">Transmembrane</keyword>
<dbReference type="FunFam" id="3.30.565.10:FF:000006">
    <property type="entry name" value="Sensor histidine kinase WalK"/>
    <property type="match status" value="1"/>
</dbReference>
<dbReference type="Gene3D" id="3.30.565.10">
    <property type="entry name" value="Histidine kinase-like ATPase, C-terminal domain"/>
    <property type="match status" value="1"/>
</dbReference>
<dbReference type="InterPro" id="IPR003660">
    <property type="entry name" value="HAMP_dom"/>
</dbReference>
<evidence type="ECO:0000256" key="4">
    <source>
        <dbReference type="ARBA" id="ARBA00022553"/>
    </source>
</evidence>
<name>A0A4R6LHR1_9FIRM</name>
<dbReference type="SMART" id="SM00387">
    <property type="entry name" value="HATPase_c"/>
    <property type="match status" value="1"/>
</dbReference>
<dbReference type="Pfam" id="PF00672">
    <property type="entry name" value="HAMP"/>
    <property type="match status" value="1"/>
</dbReference>
<evidence type="ECO:0000256" key="11">
    <source>
        <dbReference type="SAM" id="Phobius"/>
    </source>
</evidence>
<evidence type="ECO:0000256" key="3">
    <source>
        <dbReference type="ARBA" id="ARBA00012438"/>
    </source>
</evidence>
<comment type="catalytic activity">
    <reaction evidence="1">
        <text>ATP + protein L-histidine = ADP + protein N-phospho-L-histidine.</text>
        <dbReference type="EC" id="2.7.13.3"/>
    </reaction>
</comment>
<evidence type="ECO:0000256" key="5">
    <source>
        <dbReference type="ARBA" id="ARBA00022679"/>
    </source>
</evidence>
<dbReference type="SUPFAM" id="SSF55874">
    <property type="entry name" value="ATPase domain of HSP90 chaperone/DNA topoisomerase II/histidine kinase"/>
    <property type="match status" value="1"/>
</dbReference>
<dbReference type="PANTHER" id="PTHR45436">
    <property type="entry name" value="SENSOR HISTIDINE KINASE YKOH"/>
    <property type="match status" value="1"/>
</dbReference>
<feature type="domain" description="HAMP" evidence="13">
    <location>
        <begin position="184"/>
        <end position="238"/>
    </location>
</feature>
<dbReference type="SMART" id="SM00304">
    <property type="entry name" value="HAMP"/>
    <property type="match status" value="1"/>
</dbReference>
<dbReference type="RefSeq" id="WP_133515752.1">
    <property type="nucleotide sequence ID" value="NZ_SNWX01000024.1"/>
</dbReference>
<sequence>MSKNFNYKKYPLKINLTIWYMIILFLVLIFFSSILYFYLEKQLKEEVHSILKMEMQNIKSEVRDPIKIGSDPLRSINNQNIKSYFINSQGKLISKHTSSDFIKNLNLEAINKFKIIEYNNQKWAVLAAPYDFNDSRTTEMTGFITLLYSFAREERVLDKLVVIFLIMIPLTLILASGGGYFLANRALKAIDIISATAEKISQKNLSQRIKISANRENEVGRLVKTLNNLLDRLENSFYRQKQFNADVSHELKTPVSVIKAQVDEALDSEEKLTVEQKDILLTIKKHIVQMNNLISQMLLLAKADEKNIKLDKEKFDLNIVVDTVIEEMNNLALEKNISIIKKTFGKQDFKIKADLSLITQLLLNLIDNAVKYTKSEGEIKVILTTQGSLYKINIIDDGIGIEEEELDNIFKRFYRVDKSRSREYGGTGLGLSICSWIVKIHGGEIKVESSMKNGSNFSIILPKE</sequence>
<evidence type="ECO:0000259" key="13">
    <source>
        <dbReference type="PROSITE" id="PS50885"/>
    </source>
</evidence>
<evidence type="ECO:0000256" key="1">
    <source>
        <dbReference type="ARBA" id="ARBA00000085"/>
    </source>
</evidence>
<evidence type="ECO:0000256" key="6">
    <source>
        <dbReference type="ARBA" id="ARBA00022692"/>
    </source>
</evidence>
<keyword evidence="8 11" id="KW-1133">Transmembrane helix</keyword>
<evidence type="ECO:0000256" key="7">
    <source>
        <dbReference type="ARBA" id="ARBA00022777"/>
    </source>
</evidence>
<keyword evidence="5" id="KW-0808">Transferase</keyword>
<dbReference type="PANTHER" id="PTHR45436:SF5">
    <property type="entry name" value="SENSOR HISTIDINE KINASE TRCS"/>
    <property type="match status" value="1"/>
</dbReference>
<dbReference type="SMART" id="SM00388">
    <property type="entry name" value="HisKA"/>
    <property type="match status" value="1"/>
</dbReference>
<organism evidence="14 15">
    <name type="scientific">Halanaerobium saccharolyticum</name>
    <dbReference type="NCBI Taxonomy" id="43595"/>
    <lineage>
        <taxon>Bacteria</taxon>
        <taxon>Bacillati</taxon>
        <taxon>Bacillota</taxon>
        <taxon>Clostridia</taxon>
        <taxon>Halanaerobiales</taxon>
        <taxon>Halanaerobiaceae</taxon>
        <taxon>Halanaerobium</taxon>
    </lineage>
</organism>
<feature type="transmembrane region" description="Helical" evidence="11">
    <location>
        <begin position="18"/>
        <end position="39"/>
    </location>
</feature>
<dbReference type="PROSITE" id="PS50109">
    <property type="entry name" value="HIS_KIN"/>
    <property type="match status" value="1"/>
</dbReference>
<dbReference type="CDD" id="cd06225">
    <property type="entry name" value="HAMP"/>
    <property type="match status" value="1"/>
</dbReference>
<dbReference type="EMBL" id="SNWX01000024">
    <property type="protein sequence ID" value="TDO83422.1"/>
    <property type="molecule type" value="Genomic_DNA"/>
</dbReference>
<dbReference type="AlphaFoldDB" id="A0A4R6LHR1"/>
<keyword evidence="4" id="KW-0597">Phosphoprotein</keyword>
<accession>A0A4R6LHR1</accession>
<feature type="transmembrane region" description="Helical" evidence="11">
    <location>
        <begin position="160"/>
        <end position="183"/>
    </location>
</feature>
<evidence type="ECO:0000256" key="8">
    <source>
        <dbReference type="ARBA" id="ARBA00022989"/>
    </source>
</evidence>
<dbReference type="InterPro" id="IPR004358">
    <property type="entry name" value="Sig_transdc_His_kin-like_C"/>
</dbReference>
<dbReference type="GO" id="GO:0005886">
    <property type="term" value="C:plasma membrane"/>
    <property type="evidence" value="ECO:0007669"/>
    <property type="project" value="TreeGrafter"/>
</dbReference>
<dbReference type="InterPro" id="IPR003661">
    <property type="entry name" value="HisK_dim/P_dom"/>
</dbReference>